<evidence type="ECO:0000313" key="10">
    <source>
        <dbReference type="Proteomes" id="UP000184532"/>
    </source>
</evidence>
<dbReference type="NCBIfam" id="TIGR03025">
    <property type="entry name" value="EPS_sugtrans"/>
    <property type="match status" value="1"/>
</dbReference>
<feature type="transmembrane region" description="Helical" evidence="7">
    <location>
        <begin position="73"/>
        <end position="92"/>
    </location>
</feature>
<comment type="subcellular location">
    <subcellularLocation>
        <location evidence="1">Membrane</location>
        <topology evidence="1">Multi-pass membrane protein</topology>
    </subcellularLocation>
</comment>
<dbReference type="Proteomes" id="UP000184532">
    <property type="component" value="Unassembled WGS sequence"/>
</dbReference>
<evidence type="ECO:0000256" key="1">
    <source>
        <dbReference type="ARBA" id="ARBA00004141"/>
    </source>
</evidence>
<evidence type="ECO:0000256" key="6">
    <source>
        <dbReference type="ARBA" id="ARBA00023136"/>
    </source>
</evidence>
<feature type="transmembrane region" description="Helical" evidence="7">
    <location>
        <begin position="16"/>
        <end position="35"/>
    </location>
</feature>
<proteinExistence type="inferred from homology"/>
<gene>
    <name evidence="9" type="ORF">SAMN04488116_1913</name>
</gene>
<keyword evidence="10" id="KW-1185">Reference proteome</keyword>
<keyword evidence="3 9" id="KW-0808">Transferase</keyword>
<accession>A0A1M5L2R3</accession>
<dbReference type="PANTHER" id="PTHR30576:SF0">
    <property type="entry name" value="UNDECAPRENYL-PHOSPHATE N-ACETYLGALACTOSAMINYL 1-PHOSPHATE TRANSFERASE-RELATED"/>
    <property type="match status" value="1"/>
</dbReference>
<feature type="transmembrane region" description="Helical" evidence="7">
    <location>
        <begin position="104"/>
        <end position="124"/>
    </location>
</feature>
<evidence type="ECO:0000256" key="4">
    <source>
        <dbReference type="ARBA" id="ARBA00022692"/>
    </source>
</evidence>
<evidence type="ECO:0000256" key="5">
    <source>
        <dbReference type="ARBA" id="ARBA00022989"/>
    </source>
</evidence>
<dbReference type="GO" id="GO:0016020">
    <property type="term" value="C:membrane"/>
    <property type="evidence" value="ECO:0007669"/>
    <property type="project" value="UniProtKB-SubCell"/>
</dbReference>
<organism evidence="9 10">
    <name type="scientific">Flagellimonas flava</name>
    <dbReference type="NCBI Taxonomy" id="570519"/>
    <lineage>
        <taxon>Bacteria</taxon>
        <taxon>Pseudomonadati</taxon>
        <taxon>Bacteroidota</taxon>
        <taxon>Flavobacteriia</taxon>
        <taxon>Flavobacteriales</taxon>
        <taxon>Flavobacteriaceae</taxon>
        <taxon>Flagellimonas</taxon>
    </lineage>
</organism>
<dbReference type="NCBIfam" id="TIGR03023">
    <property type="entry name" value="WcaJ_sugtrans"/>
    <property type="match status" value="1"/>
</dbReference>
<dbReference type="EMBL" id="FQWL01000002">
    <property type="protein sequence ID" value="SHG59049.1"/>
    <property type="molecule type" value="Genomic_DNA"/>
</dbReference>
<dbReference type="Gene3D" id="3.40.50.720">
    <property type="entry name" value="NAD(P)-binding Rossmann-like Domain"/>
    <property type="match status" value="1"/>
</dbReference>
<dbReference type="InterPro" id="IPR017473">
    <property type="entry name" value="Undecaprenyl-P_gluc_Ptfrase"/>
</dbReference>
<evidence type="ECO:0000313" key="9">
    <source>
        <dbReference type="EMBL" id="SHG59049.1"/>
    </source>
</evidence>
<reference evidence="10" key="1">
    <citation type="submission" date="2016-11" db="EMBL/GenBank/DDBJ databases">
        <authorList>
            <person name="Varghese N."/>
            <person name="Submissions S."/>
        </authorList>
    </citation>
    <scope>NUCLEOTIDE SEQUENCE [LARGE SCALE GENOMIC DNA]</scope>
    <source>
        <strain evidence="10">DSM 22638</strain>
    </source>
</reference>
<comment type="similarity">
    <text evidence="2">Belongs to the bacterial sugar transferase family.</text>
</comment>
<protein>
    <submittedName>
        <fullName evidence="9">Putative colanic acid biosysnthesis UDP-glucose lipid carrier transferase</fullName>
    </submittedName>
</protein>
<sequence>MNQRKKGYSNTIKSSSYLLDVAIINLLAHFFPLLFQYPLLFHGYITIVWIIIAVKTRFYVLHRFTKVTYILKLIFRQFIFFFLSLYAFIGFFKQPNISRFNLGLFFLSVFVLVVVFKFINYSLLLKYRSKAKGELKYIVVIGLNQKTQQLVKMFKQHGEYGYHIMHIFDTKSPNFGLQQVFDYVEDKQVDEIFSSIRELDNKEISKMASYANYNMIKLKFIPDNKDIFTKDLKLDYYEYLPILSLTEIPLEDSFNRFGKRCFDIIFSLLVSIFLLSWLLPIIGILIKIDSKGPIYFRQNRPGFNEKGFGCYKFRTMKVNNTTEKSATRNDPRVTRLGAFLRRTSIDELPQFVNVLFGQMSVVGPRPHLWRQNEEYNSTVQKYMLRHYVKPGITGLAQAKGYRGEIETDEDIINRTRYDFFYIENWSMLLDLKIIVQTVLNVLRGEEKAY</sequence>
<evidence type="ECO:0000256" key="3">
    <source>
        <dbReference type="ARBA" id="ARBA00022679"/>
    </source>
</evidence>
<dbReference type="STRING" id="570519.SAMN04488116_1913"/>
<evidence type="ECO:0000256" key="7">
    <source>
        <dbReference type="SAM" id="Phobius"/>
    </source>
</evidence>
<feature type="transmembrane region" description="Helical" evidence="7">
    <location>
        <begin position="264"/>
        <end position="286"/>
    </location>
</feature>
<dbReference type="OrthoDB" id="9808602at2"/>
<dbReference type="AlphaFoldDB" id="A0A1M5L2R3"/>
<evidence type="ECO:0000256" key="2">
    <source>
        <dbReference type="ARBA" id="ARBA00006464"/>
    </source>
</evidence>
<evidence type="ECO:0000259" key="8">
    <source>
        <dbReference type="Pfam" id="PF02397"/>
    </source>
</evidence>
<keyword evidence="4 7" id="KW-0812">Transmembrane</keyword>
<dbReference type="Pfam" id="PF02397">
    <property type="entry name" value="Bac_transf"/>
    <property type="match status" value="1"/>
</dbReference>
<feature type="domain" description="Bacterial sugar transferase" evidence="8">
    <location>
        <begin position="259"/>
        <end position="442"/>
    </location>
</feature>
<dbReference type="GO" id="GO:0016780">
    <property type="term" value="F:phosphotransferase activity, for other substituted phosphate groups"/>
    <property type="evidence" value="ECO:0007669"/>
    <property type="project" value="TreeGrafter"/>
</dbReference>
<dbReference type="Pfam" id="PF13727">
    <property type="entry name" value="CoA_binding_3"/>
    <property type="match status" value="1"/>
</dbReference>
<dbReference type="RefSeq" id="WP_073178731.1">
    <property type="nucleotide sequence ID" value="NZ_FQWL01000002.1"/>
</dbReference>
<keyword evidence="5 7" id="KW-1133">Transmembrane helix</keyword>
<keyword evidence="6 7" id="KW-0472">Membrane</keyword>
<dbReference type="InterPro" id="IPR017475">
    <property type="entry name" value="EPS_sugar_tfrase"/>
</dbReference>
<feature type="transmembrane region" description="Helical" evidence="7">
    <location>
        <begin position="41"/>
        <end position="61"/>
    </location>
</feature>
<dbReference type="InterPro" id="IPR003362">
    <property type="entry name" value="Bact_transf"/>
</dbReference>
<dbReference type="PANTHER" id="PTHR30576">
    <property type="entry name" value="COLANIC BIOSYNTHESIS UDP-GLUCOSE LIPID CARRIER TRANSFERASE"/>
    <property type="match status" value="1"/>
</dbReference>
<name>A0A1M5L2R3_9FLAO</name>